<accession>A0A4S8JBZ5</accession>
<evidence type="ECO:0000313" key="1">
    <source>
        <dbReference type="EMBL" id="THU59231.1"/>
    </source>
</evidence>
<evidence type="ECO:0000313" key="2">
    <source>
        <dbReference type="Proteomes" id="UP000317650"/>
    </source>
</evidence>
<dbReference type="EMBL" id="PYDT01000006">
    <property type="protein sequence ID" value="THU59231.1"/>
    <property type="molecule type" value="Genomic_DNA"/>
</dbReference>
<proteinExistence type="predicted"/>
<comment type="caution">
    <text evidence="1">The sequence shown here is derived from an EMBL/GenBank/DDBJ whole genome shotgun (WGS) entry which is preliminary data.</text>
</comment>
<protein>
    <submittedName>
        <fullName evidence="1">Uncharacterized protein</fullName>
    </submittedName>
</protein>
<dbReference type="Proteomes" id="UP000317650">
    <property type="component" value="Chromosome 3"/>
</dbReference>
<organism evidence="1 2">
    <name type="scientific">Musa balbisiana</name>
    <name type="common">Banana</name>
    <dbReference type="NCBI Taxonomy" id="52838"/>
    <lineage>
        <taxon>Eukaryota</taxon>
        <taxon>Viridiplantae</taxon>
        <taxon>Streptophyta</taxon>
        <taxon>Embryophyta</taxon>
        <taxon>Tracheophyta</taxon>
        <taxon>Spermatophyta</taxon>
        <taxon>Magnoliopsida</taxon>
        <taxon>Liliopsida</taxon>
        <taxon>Zingiberales</taxon>
        <taxon>Musaceae</taxon>
        <taxon>Musa</taxon>
    </lineage>
</organism>
<name>A0A4S8JBZ5_MUSBA</name>
<sequence>MTDYDGIGAVRTQALTKGNWIDANNGMTTPRFCKSMELMYAALSREIIREKWQKSWCYS</sequence>
<dbReference type="AlphaFoldDB" id="A0A4S8JBZ5"/>
<gene>
    <name evidence="1" type="ORF">C4D60_Mb03t22780</name>
</gene>
<reference evidence="1 2" key="1">
    <citation type="journal article" date="2019" name="Nat. Plants">
        <title>Genome sequencing of Musa balbisiana reveals subgenome evolution and function divergence in polyploid bananas.</title>
        <authorList>
            <person name="Yao X."/>
        </authorList>
    </citation>
    <scope>NUCLEOTIDE SEQUENCE [LARGE SCALE GENOMIC DNA]</scope>
    <source>
        <strain evidence="2">cv. DH-PKW</strain>
        <tissue evidence="1">Leaves</tissue>
    </source>
</reference>
<keyword evidence="2" id="KW-1185">Reference proteome</keyword>